<gene>
    <name evidence="1" type="ORF">A5CBH24_03570</name>
</gene>
<dbReference type="KEGG" id="acou:A5CBH24_03570"/>
<sequence>MVIVGISCEKETVITISNESFEEYFPYHENGKSYNEPFRYVGEDKTYGFPVWRSLYEINESGNRCSLEFIDNKGYGGQTPEETRLPSLSLLQEWNYLKERPQDYGVDAFHIVAYFTFTYENIDGNYYIKNYHYTTDARIFGMNYLEFDSSNGKIGRWVHKK</sequence>
<protein>
    <submittedName>
        <fullName evidence="1">Uncharacterized protein</fullName>
    </submittedName>
</protein>
<evidence type="ECO:0000313" key="2">
    <source>
        <dbReference type="Proteomes" id="UP000318946"/>
    </source>
</evidence>
<keyword evidence="2" id="KW-1185">Reference proteome</keyword>
<accession>A0A4Y1WR80</accession>
<evidence type="ECO:0000313" key="1">
    <source>
        <dbReference type="EMBL" id="BBL03044.1"/>
    </source>
</evidence>
<proteinExistence type="predicted"/>
<dbReference type="AlphaFoldDB" id="A0A4Y1WR80"/>
<dbReference type="Proteomes" id="UP000318946">
    <property type="component" value="Chromosome"/>
</dbReference>
<name>A0A4Y1WR80_9BACT</name>
<reference evidence="2" key="1">
    <citation type="submission" date="2019-06" db="EMBL/GenBank/DDBJ databases">
        <title>Alistipes onderdonkii subsp. vulgaris subsp. nov., Alistipes dispar sp. nov. and Alistipes communis sp. nov., isolated from human faeces, and creation of Alistipes onderdonkii subsp. onderdonkii subsp. nov.</title>
        <authorList>
            <person name="Sakamoto M."/>
            <person name="Ikeyama N."/>
            <person name="Ogata Y."/>
            <person name="Suda W."/>
            <person name="Iino T."/>
            <person name="Hattori M."/>
            <person name="Ohkuma M."/>
        </authorList>
    </citation>
    <scope>NUCLEOTIDE SEQUENCE [LARGE SCALE GENOMIC DNA]</scope>
    <source>
        <strain evidence="2">5CBH24</strain>
    </source>
</reference>
<organism evidence="1 2">
    <name type="scientific">Alistipes communis</name>
    <dbReference type="NCBI Taxonomy" id="2585118"/>
    <lineage>
        <taxon>Bacteria</taxon>
        <taxon>Pseudomonadati</taxon>
        <taxon>Bacteroidota</taxon>
        <taxon>Bacteroidia</taxon>
        <taxon>Bacteroidales</taxon>
        <taxon>Rikenellaceae</taxon>
        <taxon>Alistipes</taxon>
    </lineage>
</organism>
<dbReference type="EMBL" id="AP019735">
    <property type="protein sequence ID" value="BBL03044.1"/>
    <property type="molecule type" value="Genomic_DNA"/>
</dbReference>